<evidence type="ECO:0000313" key="1">
    <source>
        <dbReference type="EMBL" id="ETO02950.1"/>
    </source>
</evidence>
<sequence length="97" mass="11511">SSTNASKSKKLFKYHFSQTNTSIISQLTNNNLYVIQLLQVFGNKMDKTIILKTWKQFNQIYLDTFTKLKEISSTYDINKMEENNKLKIMREMCLYIL</sequence>
<organism evidence="1 2">
    <name type="scientific">Reticulomyxa filosa</name>
    <dbReference type="NCBI Taxonomy" id="46433"/>
    <lineage>
        <taxon>Eukaryota</taxon>
        <taxon>Sar</taxon>
        <taxon>Rhizaria</taxon>
        <taxon>Retaria</taxon>
        <taxon>Foraminifera</taxon>
        <taxon>Monothalamids</taxon>
        <taxon>Reticulomyxidae</taxon>
        <taxon>Reticulomyxa</taxon>
    </lineage>
</organism>
<name>X6LQF1_RETFI</name>
<feature type="non-terminal residue" evidence="1">
    <location>
        <position position="1"/>
    </location>
</feature>
<keyword evidence="2" id="KW-1185">Reference proteome</keyword>
<gene>
    <name evidence="1" type="ORF">RFI_34460</name>
</gene>
<dbReference type="AlphaFoldDB" id="X6LQF1"/>
<accession>X6LQF1</accession>
<dbReference type="EMBL" id="ASPP01034524">
    <property type="protein sequence ID" value="ETO02950.1"/>
    <property type="molecule type" value="Genomic_DNA"/>
</dbReference>
<reference evidence="1 2" key="1">
    <citation type="journal article" date="2013" name="Curr. Biol.">
        <title>The Genome of the Foraminiferan Reticulomyxa filosa.</title>
        <authorList>
            <person name="Glockner G."/>
            <person name="Hulsmann N."/>
            <person name="Schleicher M."/>
            <person name="Noegel A.A."/>
            <person name="Eichinger L."/>
            <person name="Gallinger C."/>
            <person name="Pawlowski J."/>
            <person name="Sierra R."/>
            <person name="Euteneuer U."/>
            <person name="Pillet L."/>
            <person name="Moustafa A."/>
            <person name="Platzer M."/>
            <person name="Groth M."/>
            <person name="Szafranski K."/>
            <person name="Schliwa M."/>
        </authorList>
    </citation>
    <scope>NUCLEOTIDE SEQUENCE [LARGE SCALE GENOMIC DNA]</scope>
</reference>
<comment type="caution">
    <text evidence="1">The sequence shown here is derived from an EMBL/GenBank/DDBJ whole genome shotgun (WGS) entry which is preliminary data.</text>
</comment>
<proteinExistence type="predicted"/>
<dbReference type="Proteomes" id="UP000023152">
    <property type="component" value="Unassembled WGS sequence"/>
</dbReference>
<protein>
    <submittedName>
        <fullName evidence="1">Uncharacterized protein</fullName>
    </submittedName>
</protein>
<evidence type="ECO:0000313" key="2">
    <source>
        <dbReference type="Proteomes" id="UP000023152"/>
    </source>
</evidence>